<proteinExistence type="predicted"/>
<dbReference type="EMBL" id="ASPP01022228">
    <property type="protein sequence ID" value="ETO11639.1"/>
    <property type="molecule type" value="Genomic_DNA"/>
</dbReference>
<reference evidence="2 3" key="1">
    <citation type="journal article" date="2013" name="Curr. Biol.">
        <title>The Genome of the Foraminiferan Reticulomyxa filosa.</title>
        <authorList>
            <person name="Glockner G."/>
            <person name="Hulsmann N."/>
            <person name="Schleicher M."/>
            <person name="Noegel A.A."/>
            <person name="Eichinger L."/>
            <person name="Gallinger C."/>
            <person name="Pawlowski J."/>
            <person name="Sierra R."/>
            <person name="Euteneuer U."/>
            <person name="Pillet L."/>
            <person name="Moustafa A."/>
            <person name="Platzer M."/>
            <person name="Groth M."/>
            <person name="Szafranski K."/>
            <person name="Schliwa M."/>
        </authorList>
    </citation>
    <scope>NUCLEOTIDE SEQUENCE [LARGE SCALE GENOMIC DNA]</scope>
</reference>
<dbReference type="Proteomes" id="UP000023152">
    <property type="component" value="Unassembled WGS sequence"/>
</dbReference>
<evidence type="ECO:0000313" key="2">
    <source>
        <dbReference type="EMBL" id="ETO11639.1"/>
    </source>
</evidence>
<name>X6MCM9_RETFI</name>
<accession>X6MCM9</accession>
<comment type="caution">
    <text evidence="2">The sequence shown here is derived from an EMBL/GenBank/DDBJ whole genome shotgun (WGS) entry which is preliminary data.</text>
</comment>
<sequence>MNTLFSGEQVLRAIEYLAFDYCKKDSHFLNELQDRVTSYFSKMFCKGVDEAKKQKEEQQNEEQMKKEISHRNGSSNDYGYDCNNDNKYNNDNDNNNDNKNSNEMIPKYKTKNIFR</sequence>
<feature type="compositionally biased region" description="Low complexity" evidence="1">
    <location>
        <begin position="74"/>
        <end position="102"/>
    </location>
</feature>
<organism evidence="2 3">
    <name type="scientific">Reticulomyxa filosa</name>
    <dbReference type="NCBI Taxonomy" id="46433"/>
    <lineage>
        <taxon>Eukaryota</taxon>
        <taxon>Sar</taxon>
        <taxon>Rhizaria</taxon>
        <taxon>Retaria</taxon>
        <taxon>Foraminifera</taxon>
        <taxon>Monothalamids</taxon>
        <taxon>Reticulomyxidae</taxon>
        <taxon>Reticulomyxa</taxon>
    </lineage>
</organism>
<protein>
    <submittedName>
        <fullName evidence="2">Kid domain containing protein</fullName>
    </submittedName>
</protein>
<keyword evidence="3" id="KW-1185">Reference proteome</keyword>
<gene>
    <name evidence="2" type="ORF">RFI_25736</name>
</gene>
<feature type="region of interest" description="Disordered" evidence="1">
    <location>
        <begin position="51"/>
        <end position="115"/>
    </location>
</feature>
<evidence type="ECO:0000256" key="1">
    <source>
        <dbReference type="SAM" id="MobiDB-lite"/>
    </source>
</evidence>
<dbReference type="AlphaFoldDB" id="X6MCM9"/>
<feature type="compositionally biased region" description="Basic and acidic residues" evidence="1">
    <location>
        <begin position="51"/>
        <end position="70"/>
    </location>
</feature>
<evidence type="ECO:0000313" key="3">
    <source>
        <dbReference type="Proteomes" id="UP000023152"/>
    </source>
</evidence>